<protein>
    <recommendedName>
        <fullName evidence="5">Lipoprotein</fullName>
    </recommendedName>
</protein>
<sequence length="106" mass="11714">MKKIAIVLGIVVATASLSGCAGRPLNSQDRAAILGASMGQALQNAHDAAYGQNGYQTEEQKEQEQYRYNQSRHHHHGKHQTMDNNGVVYQDGVKGYYDAYGNFHAY</sequence>
<evidence type="ECO:0000256" key="2">
    <source>
        <dbReference type="SAM" id="SignalP"/>
    </source>
</evidence>
<dbReference type="Proteomes" id="UP001165586">
    <property type="component" value="Unassembled WGS sequence"/>
</dbReference>
<dbReference type="RefSeq" id="WP_259543472.1">
    <property type="nucleotide sequence ID" value="NZ_JANLCJ010000455.1"/>
</dbReference>
<dbReference type="EMBL" id="JANLCJ010000455">
    <property type="protein sequence ID" value="MCS5737151.1"/>
    <property type="molecule type" value="Genomic_DNA"/>
</dbReference>
<feature type="chain" id="PRO_5046113854" description="Lipoprotein" evidence="2">
    <location>
        <begin position="22"/>
        <end position="106"/>
    </location>
</feature>
<evidence type="ECO:0000313" key="3">
    <source>
        <dbReference type="EMBL" id="MCS5737151.1"/>
    </source>
</evidence>
<comment type="caution">
    <text evidence="3">The sequence shown here is derived from an EMBL/GenBank/DDBJ whole genome shotgun (WGS) entry which is preliminary data.</text>
</comment>
<organism evidence="3 4">
    <name type="scientific">Herbiconiux daphne</name>
    <dbReference type="NCBI Taxonomy" id="2970914"/>
    <lineage>
        <taxon>Bacteria</taxon>
        <taxon>Bacillati</taxon>
        <taxon>Actinomycetota</taxon>
        <taxon>Actinomycetes</taxon>
        <taxon>Micrococcales</taxon>
        <taxon>Microbacteriaceae</taxon>
        <taxon>Herbiconiux</taxon>
    </lineage>
</organism>
<keyword evidence="2" id="KW-0732">Signal</keyword>
<dbReference type="PROSITE" id="PS51257">
    <property type="entry name" value="PROKAR_LIPOPROTEIN"/>
    <property type="match status" value="1"/>
</dbReference>
<evidence type="ECO:0000256" key="1">
    <source>
        <dbReference type="SAM" id="MobiDB-lite"/>
    </source>
</evidence>
<feature type="compositionally biased region" description="Basic residues" evidence="1">
    <location>
        <begin position="70"/>
        <end position="79"/>
    </location>
</feature>
<reference evidence="3" key="1">
    <citation type="submission" date="2022-08" db="EMBL/GenBank/DDBJ databases">
        <authorList>
            <person name="Deng Y."/>
            <person name="Han X.-F."/>
            <person name="Zhang Y.-Q."/>
        </authorList>
    </citation>
    <scope>NUCLEOTIDE SEQUENCE</scope>
    <source>
        <strain evidence="3">CPCC 203386</strain>
    </source>
</reference>
<keyword evidence="4" id="KW-1185">Reference proteome</keyword>
<feature type="signal peptide" evidence="2">
    <location>
        <begin position="1"/>
        <end position="21"/>
    </location>
</feature>
<evidence type="ECO:0008006" key="5">
    <source>
        <dbReference type="Google" id="ProtNLM"/>
    </source>
</evidence>
<name>A0ABT2HB29_9MICO</name>
<evidence type="ECO:0000313" key="4">
    <source>
        <dbReference type="Proteomes" id="UP001165586"/>
    </source>
</evidence>
<feature type="region of interest" description="Disordered" evidence="1">
    <location>
        <begin position="50"/>
        <end position="84"/>
    </location>
</feature>
<accession>A0ABT2HB29</accession>
<gene>
    <name evidence="3" type="ORF">N1032_25825</name>
</gene>
<proteinExistence type="predicted"/>